<organism evidence="1 2">
    <name type="scientific">Fulvitalea axinellae</name>
    <dbReference type="NCBI Taxonomy" id="1182444"/>
    <lineage>
        <taxon>Bacteria</taxon>
        <taxon>Pseudomonadati</taxon>
        <taxon>Bacteroidota</taxon>
        <taxon>Cytophagia</taxon>
        <taxon>Cytophagales</taxon>
        <taxon>Persicobacteraceae</taxon>
        <taxon>Fulvitalea</taxon>
    </lineage>
</organism>
<dbReference type="AlphaFoldDB" id="A0AAU9D856"/>
<proteinExistence type="predicted"/>
<keyword evidence="2" id="KW-1185">Reference proteome</keyword>
<dbReference type="Proteomes" id="UP001348817">
    <property type="component" value="Chromosome"/>
</dbReference>
<name>A0AAU9D856_9BACT</name>
<dbReference type="KEGG" id="fax:FUAX_08470"/>
<gene>
    <name evidence="1" type="ORF">FUAX_08470</name>
</gene>
<reference evidence="1 2" key="1">
    <citation type="submission" date="2021-12" db="EMBL/GenBank/DDBJ databases">
        <title>Genome sequencing of bacteria with rrn-lacking chromosome and rrn-plasmid.</title>
        <authorList>
            <person name="Anda M."/>
            <person name="Iwasaki W."/>
        </authorList>
    </citation>
    <scope>NUCLEOTIDE SEQUENCE [LARGE SCALE GENOMIC DNA]</scope>
    <source>
        <strain evidence="1 2">DSM 100852</strain>
    </source>
</reference>
<accession>A0AAU9D856</accession>
<dbReference type="EMBL" id="AP025314">
    <property type="protein sequence ID" value="BDD08415.1"/>
    <property type="molecule type" value="Genomic_DNA"/>
</dbReference>
<evidence type="ECO:0000313" key="2">
    <source>
        <dbReference type="Proteomes" id="UP001348817"/>
    </source>
</evidence>
<evidence type="ECO:0000313" key="1">
    <source>
        <dbReference type="EMBL" id="BDD08415.1"/>
    </source>
</evidence>
<sequence>MSVTGMIKVTQNASVCFYLQYEDQDKSLVANIKDQN</sequence>
<protein>
    <submittedName>
        <fullName evidence="1">Uncharacterized protein</fullName>
    </submittedName>
</protein>